<dbReference type="RefSeq" id="WP_144759716.1">
    <property type="nucleotide sequence ID" value="NZ_VMNW02000149.1"/>
</dbReference>
<gene>
    <name evidence="1" type="ORF">FPZ12_043775</name>
</gene>
<proteinExistence type="predicted"/>
<accession>A0A5N0UN81</accession>
<name>A0A5N0UN81_9PSEU</name>
<dbReference type="AlphaFoldDB" id="A0A5N0UN81"/>
<dbReference type="EMBL" id="VMNW02000149">
    <property type="protein sequence ID" value="KAA9149194.1"/>
    <property type="molecule type" value="Genomic_DNA"/>
</dbReference>
<organism evidence="1 2">
    <name type="scientific">Amycolatopsis acidicola</name>
    <dbReference type="NCBI Taxonomy" id="2596893"/>
    <lineage>
        <taxon>Bacteria</taxon>
        <taxon>Bacillati</taxon>
        <taxon>Actinomycetota</taxon>
        <taxon>Actinomycetes</taxon>
        <taxon>Pseudonocardiales</taxon>
        <taxon>Pseudonocardiaceae</taxon>
        <taxon>Amycolatopsis</taxon>
    </lineage>
</organism>
<evidence type="ECO:0000313" key="1">
    <source>
        <dbReference type="EMBL" id="KAA9149194.1"/>
    </source>
</evidence>
<keyword evidence="2" id="KW-1185">Reference proteome</keyword>
<comment type="caution">
    <text evidence="1">The sequence shown here is derived from an EMBL/GenBank/DDBJ whole genome shotgun (WGS) entry which is preliminary data.</text>
</comment>
<dbReference type="Proteomes" id="UP000319769">
    <property type="component" value="Unassembled WGS sequence"/>
</dbReference>
<reference evidence="1" key="1">
    <citation type="submission" date="2019-09" db="EMBL/GenBank/DDBJ databases">
        <authorList>
            <person name="Teo W.F.A."/>
            <person name="Duangmal K."/>
        </authorList>
    </citation>
    <scope>NUCLEOTIDE SEQUENCE [LARGE SCALE GENOMIC DNA]</scope>
    <source>
        <strain evidence="1">K81G1</strain>
    </source>
</reference>
<evidence type="ECO:0000313" key="2">
    <source>
        <dbReference type="Proteomes" id="UP000319769"/>
    </source>
</evidence>
<sequence length="165" mass="18387">MFRRVPDAAIQLAVERMMAGLGFAGPVREMAGRPAALGHPGMWTRLAAASAQWCAGWAVARHFPWRASRFLVPSEKFATTMRFTGAAWALELRAPDGSRYWADLLRGRGVGDFETEIVRRLTRERTPVRVPAAPRGTEPGEVVPVDFTDEVVRRSKVFPSGRVRR</sequence>
<protein>
    <submittedName>
        <fullName evidence="1">Uncharacterized protein</fullName>
    </submittedName>
</protein>